<dbReference type="Proteomes" id="UP001434737">
    <property type="component" value="Chromosome"/>
</dbReference>
<accession>A0ABZ3F2K6</accession>
<organism evidence="1 2">
    <name type="scientific">Helicobacter mastomyrinus</name>
    <dbReference type="NCBI Taxonomy" id="287948"/>
    <lineage>
        <taxon>Bacteria</taxon>
        <taxon>Pseudomonadati</taxon>
        <taxon>Campylobacterota</taxon>
        <taxon>Epsilonproteobacteria</taxon>
        <taxon>Campylobacterales</taxon>
        <taxon>Helicobacteraceae</taxon>
        <taxon>Helicobacter</taxon>
    </lineage>
</organism>
<dbReference type="RefSeq" id="WP_300451696.1">
    <property type="nucleotide sequence ID" value="NZ_CP145316.1"/>
</dbReference>
<name>A0ABZ3F2K6_9HELI</name>
<evidence type="ECO:0000313" key="1">
    <source>
        <dbReference type="EMBL" id="XAM17369.1"/>
    </source>
</evidence>
<evidence type="ECO:0008006" key="3">
    <source>
        <dbReference type="Google" id="ProtNLM"/>
    </source>
</evidence>
<dbReference type="SUPFAM" id="SSF160719">
    <property type="entry name" value="gpW/gp25-like"/>
    <property type="match status" value="1"/>
</dbReference>
<sequence length="129" mass="15168">MSFVNKIISQLHPHVDSAYFEDRTKTIKDHISILMNTKNEGISLMNFADLSLEDLDINTKNLALLMSEKIYHLVNTYETRAKILNIEYDESFAPWQISFFMRMRHVGGDLLDDFNIQIVFKNNRYCDVM</sequence>
<reference evidence="1 2" key="1">
    <citation type="submission" date="2024-02" db="EMBL/GenBank/DDBJ databases">
        <title>Genome and pathogenicity analysis of Helicobacter mastomyrinus isolated from mice.</title>
        <authorList>
            <person name="Zhu L."/>
        </authorList>
    </citation>
    <scope>NUCLEOTIDE SEQUENCE [LARGE SCALE GENOMIC DNA]</scope>
    <source>
        <strain evidence="1 2">Hm-17</strain>
    </source>
</reference>
<gene>
    <name evidence="1" type="ORF">V3I05_06680</name>
</gene>
<proteinExistence type="predicted"/>
<protein>
    <recommendedName>
        <fullName evidence="3">Type VI secretion system baseplate subunit TssE</fullName>
    </recommendedName>
</protein>
<dbReference type="EMBL" id="CP145316">
    <property type="protein sequence ID" value="XAM17369.1"/>
    <property type="molecule type" value="Genomic_DNA"/>
</dbReference>
<evidence type="ECO:0000313" key="2">
    <source>
        <dbReference type="Proteomes" id="UP001434737"/>
    </source>
</evidence>
<keyword evidence="2" id="KW-1185">Reference proteome</keyword>